<keyword evidence="1" id="KW-0812">Transmembrane</keyword>
<protein>
    <submittedName>
        <fullName evidence="2">Uncharacterized protein</fullName>
    </submittedName>
</protein>
<evidence type="ECO:0000256" key="1">
    <source>
        <dbReference type="SAM" id="Phobius"/>
    </source>
</evidence>
<feature type="transmembrane region" description="Helical" evidence="1">
    <location>
        <begin position="141"/>
        <end position="166"/>
    </location>
</feature>
<accession>A0ABX8B522</accession>
<keyword evidence="3" id="KW-1185">Reference proteome</keyword>
<proteinExistence type="predicted"/>
<reference evidence="2 3" key="1">
    <citation type="submission" date="2021-03" db="EMBL/GenBank/DDBJ databases">
        <title>Genomic and phenotypic characterization of Chloracidobacterium isolates provides evidence for multiple species.</title>
        <authorList>
            <person name="Saini M.K."/>
            <person name="Costas A.M.G."/>
            <person name="Tank M."/>
            <person name="Bryant D.A."/>
        </authorList>
    </citation>
    <scope>NUCLEOTIDE SEQUENCE [LARGE SCALE GENOMIC DNA]</scope>
    <source>
        <strain evidence="2 3">N</strain>
    </source>
</reference>
<dbReference type="EMBL" id="CP072643">
    <property type="protein sequence ID" value="QUV95702.1"/>
    <property type="molecule type" value="Genomic_DNA"/>
</dbReference>
<feature type="transmembrane region" description="Helical" evidence="1">
    <location>
        <begin position="52"/>
        <end position="73"/>
    </location>
</feature>
<keyword evidence="1" id="KW-0472">Membrane</keyword>
<evidence type="ECO:0000313" key="3">
    <source>
        <dbReference type="Proteomes" id="UP000677668"/>
    </source>
</evidence>
<feature type="transmembrane region" description="Helical" evidence="1">
    <location>
        <begin position="21"/>
        <end position="40"/>
    </location>
</feature>
<keyword evidence="1" id="KW-1133">Transmembrane helix</keyword>
<sequence length="194" mass="20676">MTSSRPTARLGDIVARFSVFTGFWAIAYFFMCLTAFAIAHPRWTFTVDVGALLTWFAIYLTVALTLGNLIGVVSNLLRPHTGTVTHGDFDGRFAGNWRQVIQFCFGTLVSGLVFLALARLTAGLAQQWFDAPLDILNGTSLGVAALAVAIESTTTTLLVLGIIFYVKGQIEAVRATHPPDTASAPGTVGTPVPG</sequence>
<feature type="transmembrane region" description="Helical" evidence="1">
    <location>
        <begin position="100"/>
        <end position="121"/>
    </location>
</feature>
<evidence type="ECO:0000313" key="2">
    <source>
        <dbReference type="EMBL" id="QUV95702.1"/>
    </source>
</evidence>
<organism evidence="2 3">
    <name type="scientific">Chloracidobacterium sp. N</name>
    <dbReference type="NCBI Taxonomy" id="2821540"/>
    <lineage>
        <taxon>Bacteria</taxon>
        <taxon>Pseudomonadati</taxon>
        <taxon>Acidobacteriota</taxon>
        <taxon>Terriglobia</taxon>
        <taxon>Terriglobales</taxon>
        <taxon>Acidobacteriaceae</taxon>
        <taxon>Chloracidobacterium</taxon>
        <taxon>Chloracidobacterium aggregatum</taxon>
    </lineage>
</organism>
<dbReference type="Proteomes" id="UP000677668">
    <property type="component" value="Chromosome 2"/>
</dbReference>
<gene>
    <name evidence="2" type="ORF">J8C05_12835</name>
</gene>
<dbReference type="RefSeq" id="WP_211423910.1">
    <property type="nucleotide sequence ID" value="NZ_CP072643.1"/>
</dbReference>
<name>A0ABX8B522_9BACT</name>